<accession>A0ABQ3LHX1</accession>
<dbReference type="InterPro" id="IPR044068">
    <property type="entry name" value="CB"/>
</dbReference>
<comment type="caution">
    <text evidence="8">The sequence shown here is derived from an EMBL/GenBank/DDBJ whole genome shotgun (WGS) entry which is preliminary data.</text>
</comment>
<dbReference type="InterPro" id="IPR013762">
    <property type="entry name" value="Integrase-like_cat_sf"/>
</dbReference>
<dbReference type="InterPro" id="IPR038488">
    <property type="entry name" value="Integrase_DNA-bd_sf"/>
</dbReference>
<feature type="domain" description="Tyr recombinase" evidence="6">
    <location>
        <begin position="235"/>
        <end position="413"/>
    </location>
</feature>
<dbReference type="InterPro" id="IPR053876">
    <property type="entry name" value="Phage_int_M"/>
</dbReference>
<evidence type="ECO:0000256" key="3">
    <source>
        <dbReference type="ARBA" id="ARBA00023125"/>
    </source>
</evidence>
<sequence>MGKLTPAEVLSAQPGRLADGDGLYLLTQPIRTKLGSAKATAKTVHTKTWVLRVQVDGKRRDIGLGTVDVARLGPKKTTPRIAIPVADLSILQRKLLTLAEARQKAEILRRAAKDGLNPVVERDRSRQEIPSFEKAAKNAHEALKSGWKEKGAKTFLSSLENHAFPTLGNVRVDQITAAQITTALAPIWTSKPDMARKVRQRIGTVLNFAHGKGWRTTEAPGKSVTVGLPRQPKGGNYKSMPFADVPAFMQELRSSAPTKGRRALMLHILTAARGGEVRRARWGQIDLDKCDWNRPEEIMKGVHAPAHTVTLNSPAIALLMEIKGASTPNPNDLIFPGERGAIMSDMTMNKVMRTANRPYDVHGFRSSFRDWAAETMPDVPDPVAEAAIAHIVPDKVVRAYKRTNFIEMRRKLLEAWGGYIMTNAIRAAINGN</sequence>
<dbReference type="InterPro" id="IPR011010">
    <property type="entry name" value="DNA_brk_join_enz"/>
</dbReference>
<name>A0ABQ3LHX1_9SPHN</name>
<evidence type="ECO:0000313" key="9">
    <source>
        <dbReference type="Proteomes" id="UP000652430"/>
    </source>
</evidence>
<dbReference type="PROSITE" id="PS51900">
    <property type="entry name" value="CB"/>
    <property type="match status" value="1"/>
</dbReference>
<evidence type="ECO:0000313" key="8">
    <source>
        <dbReference type="EMBL" id="GHH16051.1"/>
    </source>
</evidence>
<comment type="similarity">
    <text evidence="1">Belongs to the 'phage' integrase family.</text>
</comment>
<dbReference type="RefSeq" id="WP_189676074.1">
    <property type="nucleotide sequence ID" value="NZ_BNAQ01000002.1"/>
</dbReference>
<dbReference type="PANTHER" id="PTHR30629:SF2">
    <property type="entry name" value="PROPHAGE INTEGRASE INTS-RELATED"/>
    <property type="match status" value="1"/>
</dbReference>
<keyword evidence="2" id="KW-0229">DNA integration</keyword>
<dbReference type="SUPFAM" id="SSF56349">
    <property type="entry name" value="DNA breaking-rejoining enzymes"/>
    <property type="match status" value="1"/>
</dbReference>
<dbReference type="Pfam" id="PF22022">
    <property type="entry name" value="Phage_int_M"/>
    <property type="match status" value="1"/>
</dbReference>
<dbReference type="InterPro" id="IPR050808">
    <property type="entry name" value="Phage_Integrase"/>
</dbReference>
<dbReference type="InterPro" id="IPR002104">
    <property type="entry name" value="Integrase_catalytic"/>
</dbReference>
<dbReference type="Gene3D" id="1.10.150.130">
    <property type="match status" value="1"/>
</dbReference>
<proteinExistence type="inferred from homology"/>
<organism evidence="8 9">
    <name type="scientific">Sphingomonas glacialis</name>
    <dbReference type="NCBI Taxonomy" id="658225"/>
    <lineage>
        <taxon>Bacteria</taxon>
        <taxon>Pseudomonadati</taxon>
        <taxon>Pseudomonadota</taxon>
        <taxon>Alphaproteobacteria</taxon>
        <taxon>Sphingomonadales</taxon>
        <taxon>Sphingomonadaceae</taxon>
        <taxon>Sphingomonas</taxon>
    </lineage>
</organism>
<dbReference type="InterPro" id="IPR010998">
    <property type="entry name" value="Integrase_recombinase_N"/>
</dbReference>
<keyword evidence="4" id="KW-0233">DNA recombination</keyword>
<dbReference type="Pfam" id="PF00589">
    <property type="entry name" value="Phage_integrase"/>
    <property type="match status" value="1"/>
</dbReference>
<evidence type="ECO:0000256" key="4">
    <source>
        <dbReference type="ARBA" id="ARBA00023172"/>
    </source>
</evidence>
<dbReference type="Gene3D" id="1.10.443.10">
    <property type="entry name" value="Intergrase catalytic core"/>
    <property type="match status" value="1"/>
</dbReference>
<evidence type="ECO:0000256" key="1">
    <source>
        <dbReference type="ARBA" id="ARBA00008857"/>
    </source>
</evidence>
<keyword evidence="9" id="KW-1185">Reference proteome</keyword>
<evidence type="ECO:0000259" key="6">
    <source>
        <dbReference type="PROSITE" id="PS51898"/>
    </source>
</evidence>
<reference evidence="9" key="1">
    <citation type="journal article" date="2019" name="Int. J. Syst. Evol. Microbiol.">
        <title>The Global Catalogue of Microorganisms (GCM) 10K type strain sequencing project: providing services to taxonomists for standard genome sequencing and annotation.</title>
        <authorList>
            <consortium name="The Broad Institute Genomics Platform"/>
            <consortium name="The Broad Institute Genome Sequencing Center for Infectious Disease"/>
            <person name="Wu L."/>
            <person name="Ma J."/>
        </authorList>
    </citation>
    <scope>NUCLEOTIDE SEQUENCE [LARGE SCALE GENOMIC DNA]</scope>
    <source>
        <strain evidence="9">CGMCC 1.8957</strain>
    </source>
</reference>
<protein>
    <submittedName>
        <fullName evidence="8">Integrase</fullName>
    </submittedName>
</protein>
<feature type="domain" description="Core-binding (CB)" evidence="7">
    <location>
        <begin position="130"/>
        <end position="210"/>
    </location>
</feature>
<evidence type="ECO:0000256" key="5">
    <source>
        <dbReference type="PROSITE-ProRule" id="PRU01248"/>
    </source>
</evidence>
<evidence type="ECO:0000259" key="7">
    <source>
        <dbReference type="PROSITE" id="PS51900"/>
    </source>
</evidence>
<dbReference type="PANTHER" id="PTHR30629">
    <property type="entry name" value="PROPHAGE INTEGRASE"/>
    <property type="match status" value="1"/>
</dbReference>
<dbReference type="Proteomes" id="UP000652430">
    <property type="component" value="Unassembled WGS sequence"/>
</dbReference>
<gene>
    <name evidence="8" type="ORF">GCM10008023_19620</name>
</gene>
<dbReference type="InterPro" id="IPR025166">
    <property type="entry name" value="Integrase_DNA_bind_dom"/>
</dbReference>
<dbReference type="Gene3D" id="3.30.160.390">
    <property type="entry name" value="Integrase, DNA-binding domain"/>
    <property type="match status" value="1"/>
</dbReference>
<evidence type="ECO:0000256" key="2">
    <source>
        <dbReference type="ARBA" id="ARBA00022908"/>
    </source>
</evidence>
<dbReference type="Pfam" id="PF13356">
    <property type="entry name" value="Arm-DNA-bind_3"/>
    <property type="match status" value="1"/>
</dbReference>
<dbReference type="PROSITE" id="PS51898">
    <property type="entry name" value="TYR_RECOMBINASE"/>
    <property type="match status" value="1"/>
</dbReference>
<dbReference type="EMBL" id="BNAQ01000002">
    <property type="protein sequence ID" value="GHH16051.1"/>
    <property type="molecule type" value="Genomic_DNA"/>
</dbReference>
<dbReference type="CDD" id="cd00801">
    <property type="entry name" value="INT_P4_C"/>
    <property type="match status" value="1"/>
</dbReference>
<keyword evidence="3 5" id="KW-0238">DNA-binding</keyword>